<evidence type="ECO:0000256" key="1">
    <source>
        <dbReference type="SAM" id="SignalP"/>
    </source>
</evidence>
<protein>
    <submittedName>
        <fullName evidence="2">Uncharacterized protein</fullName>
    </submittedName>
</protein>
<dbReference type="EMBL" id="JBBBZM010000188">
    <property type="protein sequence ID" value="KAL0632078.1"/>
    <property type="molecule type" value="Genomic_DNA"/>
</dbReference>
<comment type="caution">
    <text evidence="2">The sequence shown here is derived from an EMBL/GenBank/DDBJ whole genome shotgun (WGS) entry which is preliminary data.</text>
</comment>
<name>A0ABR3G8D8_9PEZI</name>
<dbReference type="Proteomes" id="UP001447188">
    <property type="component" value="Unassembled WGS sequence"/>
</dbReference>
<proteinExistence type="predicted"/>
<keyword evidence="1" id="KW-0732">Signal</keyword>
<sequence length="264" mass="29063">MKKLICLSFLLFNLISSSPVGTIDSTDATRAACLVPVEYCSGDKPTVTAMLPTLLLRNGLQMEQRDLSRQFTSTNGVSSKEIIIGPEELDVEQAIPTDFTPMELPESGVGGHEYITYPSHIPHDPGSAEITVAAPPPPEYTSKVDDLIPNTINDKISPDCPAVKPILEVSCVDRTRLLWNDFKITWGPAWNDQAGCRRLYTELDKRGLVTGFHCAQIADQESNTWLMEARGHRPRFPRTLVADAIRATFSHTVGGIEVTGEQDK</sequence>
<evidence type="ECO:0000313" key="3">
    <source>
        <dbReference type="Proteomes" id="UP001447188"/>
    </source>
</evidence>
<feature type="signal peptide" evidence="1">
    <location>
        <begin position="1"/>
        <end position="17"/>
    </location>
</feature>
<organism evidence="2 3">
    <name type="scientific">Discina gigas</name>
    <dbReference type="NCBI Taxonomy" id="1032678"/>
    <lineage>
        <taxon>Eukaryota</taxon>
        <taxon>Fungi</taxon>
        <taxon>Dikarya</taxon>
        <taxon>Ascomycota</taxon>
        <taxon>Pezizomycotina</taxon>
        <taxon>Pezizomycetes</taxon>
        <taxon>Pezizales</taxon>
        <taxon>Discinaceae</taxon>
        <taxon>Discina</taxon>
    </lineage>
</organism>
<feature type="chain" id="PRO_5046932613" evidence="1">
    <location>
        <begin position="18"/>
        <end position="264"/>
    </location>
</feature>
<accession>A0ABR3G8D8</accession>
<reference evidence="2 3" key="1">
    <citation type="submission" date="2024-02" db="EMBL/GenBank/DDBJ databases">
        <title>Discinaceae phylogenomics.</title>
        <authorList>
            <person name="Dirks A.C."/>
            <person name="James T.Y."/>
        </authorList>
    </citation>
    <scope>NUCLEOTIDE SEQUENCE [LARGE SCALE GENOMIC DNA]</scope>
    <source>
        <strain evidence="2 3">ACD0624</strain>
    </source>
</reference>
<gene>
    <name evidence="2" type="ORF">Q9L58_009037</name>
</gene>
<keyword evidence="3" id="KW-1185">Reference proteome</keyword>
<evidence type="ECO:0000313" key="2">
    <source>
        <dbReference type="EMBL" id="KAL0632078.1"/>
    </source>
</evidence>